<proteinExistence type="predicted"/>
<name>A0A318KLT1_9NOCA</name>
<dbReference type="OrthoDB" id="3687827at2"/>
<dbReference type="GO" id="GO:0005524">
    <property type="term" value="F:ATP binding"/>
    <property type="evidence" value="ECO:0007669"/>
    <property type="project" value="UniProtKB-KW"/>
</dbReference>
<dbReference type="InterPro" id="IPR036890">
    <property type="entry name" value="HATPase_C_sf"/>
</dbReference>
<dbReference type="Proteomes" id="UP000247569">
    <property type="component" value="Unassembled WGS sequence"/>
</dbReference>
<evidence type="ECO:0000256" key="7">
    <source>
        <dbReference type="ARBA" id="ARBA00023012"/>
    </source>
</evidence>
<evidence type="ECO:0000256" key="1">
    <source>
        <dbReference type="ARBA" id="ARBA00000085"/>
    </source>
</evidence>
<comment type="caution">
    <text evidence="10">The sequence shown here is derived from an EMBL/GenBank/DDBJ whole genome shotgun (WGS) entry which is preliminary data.</text>
</comment>
<evidence type="ECO:0000313" key="10">
    <source>
        <dbReference type="EMBL" id="PXX70600.1"/>
    </source>
</evidence>
<dbReference type="SMART" id="SM00387">
    <property type="entry name" value="HATPase_c"/>
    <property type="match status" value="1"/>
</dbReference>
<evidence type="ECO:0000256" key="5">
    <source>
        <dbReference type="ARBA" id="ARBA00022777"/>
    </source>
</evidence>
<dbReference type="RefSeq" id="WP_040741215.1">
    <property type="nucleotide sequence ID" value="NZ_QJKF01000001.1"/>
</dbReference>
<protein>
    <recommendedName>
        <fullName evidence="2">histidine kinase</fullName>
        <ecNumber evidence="2">2.7.13.3</ecNumber>
    </recommendedName>
</protein>
<dbReference type="PROSITE" id="PS50109">
    <property type="entry name" value="HIS_KIN"/>
    <property type="match status" value="1"/>
</dbReference>
<keyword evidence="6" id="KW-0067">ATP-binding</keyword>
<dbReference type="EC" id="2.7.13.3" evidence="2"/>
<dbReference type="EMBL" id="QJKF01000001">
    <property type="protein sequence ID" value="PXX70600.1"/>
    <property type="molecule type" value="Genomic_DNA"/>
</dbReference>
<dbReference type="PRINTS" id="PR00344">
    <property type="entry name" value="BCTRLSENSOR"/>
</dbReference>
<dbReference type="AlphaFoldDB" id="A0A318KLT1"/>
<dbReference type="GO" id="GO:0000160">
    <property type="term" value="P:phosphorelay signal transduction system"/>
    <property type="evidence" value="ECO:0007669"/>
    <property type="project" value="UniProtKB-KW"/>
</dbReference>
<dbReference type="CDD" id="cd00075">
    <property type="entry name" value="HATPase"/>
    <property type="match status" value="1"/>
</dbReference>
<feature type="domain" description="PAS" evidence="9">
    <location>
        <begin position="32"/>
        <end position="79"/>
    </location>
</feature>
<gene>
    <name evidence="10" type="ORF">DFR70_10119</name>
</gene>
<evidence type="ECO:0000256" key="3">
    <source>
        <dbReference type="ARBA" id="ARBA00022679"/>
    </source>
</evidence>
<dbReference type="SUPFAM" id="SSF55785">
    <property type="entry name" value="PYP-like sensor domain (PAS domain)"/>
    <property type="match status" value="1"/>
</dbReference>
<dbReference type="PANTHER" id="PTHR44936">
    <property type="entry name" value="SENSOR PROTEIN CREC"/>
    <property type="match status" value="1"/>
</dbReference>
<evidence type="ECO:0000256" key="2">
    <source>
        <dbReference type="ARBA" id="ARBA00012438"/>
    </source>
</evidence>
<sequence length="541" mass="59140">MNEYDARLLAEIAANTSVSMWAAAGPEADYAIRLWTRGAERLYGYSAEEAVGQSYITLLVNKLERDRVIADHVNIVRTGVEMRTLEGDVILSGSQRLLLTIRSPLYDQATNEHLIAETGIEVTDISLNEAMELTRTREEAIHVSESAAREDLSEQLRRLVGALTLSGAGEDERAALALGVELVRQAINVQAESSVWLAGQVGQFNEVFRSSGWRVPTGLDIGRALDWFRSNTKPLLHDSKSRPHRLLKHLFDTHQGPVDTVGMIPLHAEGEFLGLHLFRVPAPHAFTQLERDALPVLSSAVLASARLAAEIRRRREEAAESRAEATRLRLNGDFAHRIRKAVDPILRDVHAIREELDLRGVKLDGELAQWIDDITEGCTELARAPAELHRAQKVARISIRGVLTALRNRLGLEFPDSIIELDIDGIAGVLVSGVKGDITALFENLLYNAIEAMGSKGRVTVSAEVVGRSVSVAVSDEGPGIKPEDVEGVFQLGFSKKGEGRGLGLARAREIVTDLGGQITVDVQRAPGATLLVILPICRRA</sequence>
<dbReference type="Pfam" id="PF02518">
    <property type="entry name" value="HATPase_c"/>
    <property type="match status" value="1"/>
</dbReference>
<accession>A0A318KLT1</accession>
<dbReference type="GO" id="GO:0004673">
    <property type="term" value="F:protein histidine kinase activity"/>
    <property type="evidence" value="ECO:0007669"/>
    <property type="project" value="UniProtKB-EC"/>
</dbReference>
<reference evidence="10 11" key="1">
    <citation type="submission" date="2018-05" db="EMBL/GenBank/DDBJ databases">
        <title>Genomic Encyclopedia of Type Strains, Phase IV (KMG-IV): sequencing the most valuable type-strain genomes for metagenomic binning, comparative biology and taxonomic classification.</title>
        <authorList>
            <person name="Goeker M."/>
        </authorList>
    </citation>
    <scope>NUCLEOTIDE SEQUENCE [LARGE SCALE GENOMIC DNA]</scope>
    <source>
        <strain evidence="10 11">DSM 44704</strain>
    </source>
</reference>
<keyword evidence="7" id="KW-0902">Two-component regulatory system</keyword>
<organism evidence="10 11">
    <name type="scientific">Nocardia tenerifensis</name>
    <dbReference type="NCBI Taxonomy" id="228006"/>
    <lineage>
        <taxon>Bacteria</taxon>
        <taxon>Bacillati</taxon>
        <taxon>Actinomycetota</taxon>
        <taxon>Actinomycetes</taxon>
        <taxon>Mycobacteriales</taxon>
        <taxon>Nocardiaceae</taxon>
        <taxon>Nocardia</taxon>
    </lineage>
</organism>
<keyword evidence="4" id="KW-0547">Nucleotide-binding</keyword>
<evidence type="ECO:0000256" key="4">
    <source>
        <dbReference type="ARBA" id="ARBA00022741"/>
    </source>
</evidence>
<keyword evidence="11" id="KW-1185">Reference proteome</keyword>
<feature type="domain" description="Histidine kinase" evidence="8">
    <location>
        <begin position="333"/>
        <end position="539"/>
    </location>
</feature>
<dbReference type="SUPFAM" id="SSF55874">
    <property type="entry name" value="ATPase domain of HSP90 chaperone/DNA topoisomerase II/histidine kinase"/>
    <property type="match status" value="1"/>
</dbReference>
<dbReference type="InterPro" id="IPR004358">
    <property type="entry name" value="Sig_transdc_His_kin-like_C"/>
</dbReference>
<dbReference type="InterPro" id="IPR050980">
    <property type="entry name" value="2C_sensor_his_kinase"/>
</dbReference>
<dbReference type="PROSITE" id="PS50112">
    <property type="entry name" value="PAS"/>
    <property type="match status" value="1"/>
</dbReference>
<evidence type="ECO:0000313" key="11">
    <source>
        <dbReference type="Proteomes" id="UP000247569"/>
    </source>
</evidence>
<dbReference type="Gene3D" id="3.30.565.10">
    <property type="entry name" value="Histidine kinase-like ATPase, C-terminal domain"/>
    <property type="match status" value="1"/>
</dbReference>
<evidence type="ECO:0000259" key="9">
    <source>
        <dbReference type="PROSITE" id="PS50112"/>
    </source>
</evidence>
<dbReference type="SMART" id="SM00091">
    <property type="entry name" value="PAS"/>
    <property type="match status" value="1"/>
</dbReference>
<dbReference type="PANTHER" id="PTHR44936:SF10">
    <property type="entry name" value="SENSOR PROTEIN RSTB"/>
    <property type="match status" value="1"/>
</dbReference>
<keyword evidence="5" id="KW-0418">Kinase</keyword>
<dbReference type="InterPro" id="IPR000014">
    <property type="entry name" value="PAS"/>
</dbReference>
<keyword evidence="3" id="KW-0808">Transferase</keyword>
<dbReference type="InterPro" id="IPR003594">
    <property type="entry name" value="HATPase_dom"/>
</dbReference>
<dbReference type="InterPro" id="IPR035965">
    <property type="entry name" value="PAS-like_dom_sf"/>
</dbReference>
<comment type="catalytic activity">
    <reaction evidence="1">
        <text>ATP + protein L-histidine = ADP + protein N-phospho-L-histidine.</text>
        <dbReference type="EC" id="2.7.13.3"/>
    </reaction>
</comment>
<evidence type="ECO:0000259" key="8">
    <source>
        <dbReference type="PROSITE" id="PS50109"/>
    </source>
</evidence>
<dbReference type="InterPro" id="IPR005467">
    <property type="entry name" value="His_kinase_dom"/>
</dbReference>
<dbReference type="Gene3D" id="3.30.450.20">
    <property type="entry name" value="PAS domain"/>
    <property type="match status" value="1"/>
</dbReference>
<evidence type="ECO:0000256" key="6">
    <source>
        <dbReference type="ARBA" id="ARBA00022840"/>
    </source>
</evidence>